<feature type="region of interest" description="Disordered" evidence="1">
    <location>
        <begin position="319"/>
        <end position="339"/>
    </location>
</feature>
<gene>
    <name evidence="2" type="ORF">GP480_02415</name>
</gene>
<dbReference type="EMBL" id="CP047224">
    <property type="protein sequence ID" value="QHD65291.1"/>
    <property type="molecule type" value="Genomic_DNA"/>
</dbReference>
<organism evidence="2 3">
    <name type="scientific">Neorickettsia findlayensis</name>
    <dbReference type="NCBI Taxonomy" id="2686014"/>
    <lineage>
        <taxon>Bacteria</taxon>
        <taxon>Pseudomonadati</taxon>
        <taxon>Pseudomonadota</taxon>
        <taxon>Alphaproteobacteria</taxon>
        <taxon>Rickettsiales</taxon>
        <taxon>Anaplasmataceae</taxon>
        <taxon>Neorickettsia</taxon>
    </lineage>
</organism>
<dbReference type="Proteomes" id="UP000464912">
    <property type="component" value="Chromosome"/>
</dbReference>
<dbReference type="RefSeq" id="WP_160095551.1">
    <property type="nucleotide sequence ID" value="NZ_CP047224.1"/>
</dbReference>
<evidence type="ECO:0000256" key="1">
    <source>
        <dbReference type="SAM" id="MobiDB-lite"/>
    </source>
</evidence>
<protein>
    <submittedName>
        <fullName evidence="2">Uncharacterized protein</fullName>
    </submittedName>
</protein>
<keyword evidence="3" id="KW-1185">Reference proteome</keyword>
<reference evidence="2 3" key="1">
    <citation type="journal article" date="2020" name="MBio">
        <title>Erratum for Teymournejad et al., 'Isolation and Molecular Analysis of a Novel Neorickettsia Species That Causes Potomac Horse Fever'.</title>
        <authorList>
            <person name="Teymournejad O."/>
            <person name="Lin M."/>
            <person name="Bekebrede H."/>
            <person name="Kamr A."/>
            <person name="Toribio R.E."/>
            <person name="Arroyo L.G."/>
            <person name="Baird J.D."/>
            <person name="Rikihisa Y."/>
        </authorList>
    </citation>
    <scope>NUCLEOTIDE SEQUENCE [LARGE SCALE GENOMIC DNA]</scope>
    <source>
        <strain evidence="2 3">Fin17</strain>
    </source>
</reference>
<sequence>MHNGAVVEIGLKGSNSLVDYQPFYEGVITGIRNLLVFDKTNPAYLVNKLWRTGPESIEPYSAAIKERVAVHGNVYKGVMRRTSYEAKKIGDANRLMCDLCIVDEQSRDLFLGLFEYALCEFVSDCEKRNLPLGPSSIVAVVEGFKQFFDKRPIYMSINVIMGADAVKVGAPKEGYSESDSSGSCMRFHSVFFRFKREIPQKREINTTMLLLFLSSLIDFFSVLVVTKGSIFKRGGAKVSYEGLRLTECDAPTGSAYASEYKKAKMLYIANEFLASDAGVRWDVDLSDVEFVAEEELAYLPKRTVGSSITEWKKYHTTSSADDSCHERKGSGAGEVSSDVCETRASTSSSERVICAEVGSRAGTLTDVIVCAGNTGACLAGKNSTSSGAHSVIRESASLVSANSSLEFVPSLLKESAAVESGANVAASM</sequence>
<evidence type="ECO:0000313" key="3">
    <source>
        <dbReference type="Proteomes" id="UP000464912"/>
    </source>
</evidence>
<name>A0A6P1GBU3_9RICK</name>
<dbReference type="KEGG" id="nef:GP480_02415"/>
<accession>A0A6P1GBU3</accession>
<proteinExistence type="predicted"/>
<dbReference type="AlphaFoldDB" id="A0A6P1GBU3"/>
<reference evidence="2 3" key="2">
    <citation type="journal article" date="2020" name="MBio">
        <title>Isolation and Molecular Analysis of a Novel Neorickettsia Species That Causes Potomac Horse Fever.</title>
        <authorList>
            <person name="Teymournejad O."/>
            <person name="Lin M."/>
            <person name="Bekebrede H."/>
            <person name="Kamr A."/>
            <person name="Toribio R.E."/>
            <person name="Arroyo L.G."/>
            <person name="Baird J.D."/>
            <person name="Rikihisa Y."/>
        </authorList>
    </citation>
    <scope>NUCLEOTIDE SEQUENCE [LARGE SCALE GENOMIC DNA]</scope>
    <source>
        <strain evidence="2 3">Fin17</strain>
    </source>
</reference>
<evidence type="ECO:0000313" key="2">
    <source>
        <dbReference type="EMBL" id="QHD65291.1"/>
    </source>
</evidence>